<reference evidence="3 4" key="1">
    <citation type="submission" date="2024-01" db="EMBL/GenBank/DDBJ databases">
        <title>A draft genome for a cacao thread blight-causing isolate of Paramarasmius palmivorus.</title>
        <authorList>
            <person name="Baruah I.K."/>
            <person name="Bukari Y."/>
            <person name="Amoako-Attah I."/>
            <person name="Meinhardt L.W."/>
            <person name="Bailey B.A."/>
            <person name="Cohen S.P."/>
        </authorList>
    </citation>
    <scope>NUCLEOTIDE SEQUENCE [LARGE SCALE GENOMIC DNA]</scope>
    <source>
        <strain evidence="3 4">GH-12</strain>
    </source>
</reference>
<dbReference type="AlphaFoldDB" id="A0AAW0B195"/>
<evidence type="ECO:0000256" key="1">
    <source>
        <dbReference type="SAM" id="Coils"/>
    </source>
</evidence>
<feature type="coiled-coil region" evidence="1">
    <location>
        <begin position="46"/>
        <end position="80"/>
    </location>
</feature>
<dbReference type="Proteomes" id="UP001383192">
    <property type="component" value="Unassembled WGS sequence"/>
</dbReference>
<name>A0AAW0B195_9AGAR</name>
<organism evidence="3 4">
    <name type="scientific">Paramarasmius palmivorus</name>
    <dbReference type="NCBI Taxonomy" id="297713"/>
    <lineage>
        <taxon>Eukaryota</taxon>
        <taxon>Fungi</taxon>
        <taxon>Dikarya</taxon>
        <taxon>Basidiomycota</taxon>
        <taxon>Agaricomycotina</taxon>
        <taxon>Agaricomycetes</taxon>
        <taxon>Agaricomycetidae</taxon>
        <taxon>Agaricales</taxon>
        <taxon>Marasmiineae</taxon>
        <taxon>Marasmiaceae</taxon>
        <taxon>Paramarasmius</taxon>
    </lineage>
</organism>
<evidence type="ECO:0000256" key="2">
    <source>
        <dbReference type="SAM" id="MobiDB-lite"/>
    </source>
</evidence>
<keyword evidence="4" id="KW-1185">Reference proteome</keyword>
<dbReference type="EMBL" id="JAYKXP010000196">
    <property type="protein sequence ID" value="KAK7019811.1"/>
    <property type="molecule type" value="Genomic_DNA"/>
</dbReference>
<gene>
    <name evidence="3" type="ORF">VNI00_017900</name>
</gene>
<feature type="region of interest" description="Disordered" evidence="2">
    <location>
        <begin position="87"/>
        <end position="115"/>
    </location>
</feature>
<sequence length="365" mass="40585">MSLPPYRHSPSAVIRPASTPSVSSLSSEGSIMDEEHSYFQGFKEGLRRRDTDIASLEDQVRRLTTENAELKLRVEALQGVKAQEFSLEATDSRNDSSSDDSSFVGVSPPSPPSSRAAVFAGSARATSIFPRGGRVNDKYGIPNYLSVFRSPETERALRELMGTARRMDVRALTRIKKMCREAHATPRHSKSWAQTFILSEWRNPPELAPPSTRDVSNPALPNPRMGDSFESWFHYYSVHIGALPRGVRRDTLGKPWKPDLRASRLAAQLRPLQTSPTATRTEFNYFLIELLGIRGEYQSMVRRLGFQIASELSPKPYSGPSPVAIEDVVSHMAACGISIETVTDDLEPWSWQYKAAGTMRGPKSA</sequence>
<feature type="region of interest" description="Disordered" evidence="2">
    <location>
        <begin position="1"/>
        <end position="30"/>
    </location>
</feature>
<comment type="caution">
    <text evidence="3">The sequence shown here is derived from an EMBL/GenBank/DDBJ whole genome shotgun (WGS) entry which is preliminary data.</text>
</comment>
<protein>
    <submittedName>
        <fullName evidence="3">Uncharacterized protein</fullName>
    </submittedName>
</protein>
<feature type="compositionally biased region" description="Low complexity" evidence="2">
    <location>
        <begin position="18"/>
        <end position="30"/>
    </location>
</feature>
<accession>A0AAW0B195</accession>
<evidence type="ECO:0000313" key="4">
    <source>
        <dbReference type="Proteomes" id="UP001383192"/>
    </source>
</evidence>
<evidence type="ECO:0000313" key="3">
    <source>
        <dbReference type="EMBL" id="KAK7019811.1"/>
    </source>
</evidence>
<proteinExistence type="predicted"/>
<keyword evidence="1" id="KW-0175">Coiled coil</keyword>